<dbReference type="KEGG" id="htq:FRZ44_08560"/>
<evidence type="ECO:0000256" key="10">
    <source>
        <dbReference type="RuleBase" id="RU003560"/>
    </source>
</evidence>
<keyword evidence="6 10" id="KW-0663">Pyridoxal phosphate</keyword>
<comment type="similarity">
    <text evidence="3">Belongs to the class-III pyridoxal-phosphate-dependent aminotransferase family. HemL subfamily.</text>
</comment>
<dbReference type="AlphaFoldDB" id="A0A5J6MDR6"/>
<name>A0A5J6MDR6_9PROT</name>
<dbReference type="SUPFAM" id="SSF53383">
    <property type="entry name" value="PLP-dependent transferases"/>
    <property type="match status" value="1"/>
</dbReference>
<accession>A0A5J6MDR6</accession>
<dbReference type="Gene3D" id="3.90.1150.10">
    <property type="entry name" value="Aspartate Aminotransferase, domain 1"/>
    <property type="match status" value="1"/>
</dbReference>
<dbReference type="InterPro" id="IPR005814">
    <property type="entry name" value="Aminotrans_3"/>
</dbReference>
<dbReference type="PROSITE" id="PS00600">
    <property type="entry name" value="AA_TRANSFER_CLASS_3"/>
    <property type="match status" value="1"/>
</dbReference>
<keyword evidence="7" id="KW-0413">Isomerase</keyword>
<evidence type="ECO:0000256" key="4">
    <source>
        <dbReference type="ARBA" id="ARBA00012143"/>
    </source>
</evidence>
<dbReference type="EMBL" id="CP042906">
    <property type="protein sequence ID" value="QEX15569.1"/>
    <property type="molecule type" value="Genomic_DNA"/>
</dbReference>
<dbReference type="OrthoDB" id="9801834at2"/>
<evidence type="ECO:0000313" key="11">
    <source>
        <dbReference type="EMBL" id="QEX15569.1"/>
    </source>
</evidence>
<proteinExistence type="inferred from homology"/>
<dbReference type="EC" id="5.4.3.8" evidence="4"/>
<organism evidence="11 12">
    <name type="scientific">Hypericibacter terrae</name>
    <dbReference type="NCBI Taxonomy" id="2602015"/>
    <lineage>
        <taxon>Bacteria</taxon>
        <taxon>Pseudomonadati</taxon>
        <taxon>Pseudomonadota</taxon>
        <taxon>Alphaproteobacteria</taxon>
        <taxon>Rhodospirillales</taxon>
        <taxon>Dongiaceae</taxon>
        <taxon>Hypericibacter</taxon>
    </lineage>
</organism>
<evidence type="ECO:0000256" key="9">
    <source>
        <dbReference type="ARBA" id="ARBA00031365"/>
    </source>
</evidence>
<keyword evidence="12" id="KW-1185">Reference proteome</keyword>
<reference evidence="11 12" key="1">
    <citation type="submission" date="2019-08" db="EMBL/GenBank/DDBJ databases">
        <title>Hyperibacter terrae gen. nov., sp. nov. and Hyperibacter viscosus sp. nov., two new members in the family Rhodospirillaceae isolated from the rhizosphere of Hypericum perforatum.</title>
        <authorList>
            <person name="Noviana Z."/>
        </authorList>
    </citation>
    <scope>NUCLEOTIDE SEQUENCE [LARGE SCALE GENOMIC DNA]</scope>
    <source>
        <strain evidence="11 12">R5913</strain>
    </source>
</reference>
<evidence type="ECO:0000256" key="8">
    <source>
        <dbReference type="ARBA" id="ARBA00023244"/>
    </source>
</evidence>
<evidence type="ECO:0000256" key="1">
    <source>
        <dbReference type="ARBA" id="ARBA00001933"/>
    </source>
</evidence>
<dbReference type="GO" id="GO:0030170">
    <property type="term" value="F:pyridoxal phosphate binding"/>
    <property type="evidence" value="ECO:0007669"/>
    <property type="project" value="InterPro"/>
</dbReference>
<dbReference type="InterPro" id="IPR015424">
    <property type="entry name" value="PyrdxlP-dep_Trfase"/>
</dbReference>
<evidence type="ECO:0000256" key="7">
    <source>
        <dbReference type="ARBA" id="ARBA00023235"/>
    </source>
</evidence>
<keyword evidence="11" id="KW-0032">Aminotransferase</keyword>
<comment type="cofactor">
    <cofactor evidence="1">
        <name>pyridoxal 5'-phosphate</name>
        <dbReference type="ChEBI" id="CHEBI:597326"/>
    </cofactor>
</comment>
<evidence type="ECO:0000256" key="6">
    <source>
        <dbReference type="ARBA" id="ARBA00022898"/>
    </source>
</evidence>
<dbReference type="CDD" id="cd00610">
    <property type="entry name" value="OAT_like"/>
    <property type="match status" value="1"/>
</dbReference>
<keyword evidence="11" id="KW-0808">Transferase</keyword>
<comment type="pathway">
    <text evidence="2">Porphyrin-containing compound metabolism; protoporphyrin-IX biosynthesis; 5-aminolevulinate from L-glutamyl-tRNA(Glu): step 2/2.</text>
</comment>
<keyword evidence="8" id="KW-0627">Porphyrin biosynthesis</keyword>
<dbReference type="Pfam" id="PF00202">
    <property type="entry name" value="Aminotran_3"/>
    <property type="match status" value="1"/>
</dbReference>
<dbReference type="GO" id="GO:0006779">
    <property type="term" value="P:porphyrin-containing compound biosynthetic process"/>
    <property type="evidence" value="ECO:0007669"/>
    <property type="project" value="UniProtKB-KW"/>
</dbReference>
<dbReference type="GO" id="GO:0042286">
    <property type="term" value="F:glutamate-1-semialdehyde 2,1-aminomutase activity"/>
    <property type="evidence" value="ECO:0007669"/>
    <property type="project" value="UniProtKB-EC"/>
</dbReference>
<gene>
    <name evidence="11" type="ORF">FRZ44_08560</name>
</gene>
<dbReference type="InterPro" id="IPR015422">
    <property type="entry name" value="PyrdxlP-dep_Trfase_small"/>
</dbReference>
<evidence type="ECO:0000313" key="12">
    <source>
        <dbReference type="Proteomes" id="UP000326202"/>
    </source>
</evidence>
<dbReference type="FunFam" id="3.40.640.10:FF:000021">
    <property type="entry name" value="Glutamate-1-semialdehyde 2,1-aminomutase"/>
    <property type="match status" value="1"/>
</dbReference>
<protein>
    <recommendedName>
        <fullName evidence="5">Glutamate-1-semialdehyde 2,1-aminomutase</fullName>
        <ecNumber evidence="4">5.4.3.8</ecNumber>
    </recommendedName>
    <alternativeName>
        <fullName evidence="9">Glutamate-1-semialdehyde aminotransferase</fullName>
    </alternativeName>
</protein>
<dbReference type="InterPro" id="IPR049704">
    <property type="entry name" value="Aminotrans_3_PPA_site"/>
</dbReference>
<dbReference type="PANTHER" id="PTHR43713:SF3">
    <property type="entry name" value="GLUTAMATE-1-SEMIALDEHYDE 2,1-AMINOMUTASE 1, CHLOROPLASTIC-RELATED"/>
    <property type="match status" value="1"/>
</dbReference>
<dbReference type="Proteomes" id="UP000326202">
    <property type="component" value="Chromosome"/>
</dbReference>
<dbReference type="PANTHER" id="PTHR43713">
    <property type="entry name" value="GLUTAMATE-1-SEMIALDEHYDE 2,1-AMINOMUTASE"/>
    <property type="match status" value="1"/>
</dbReference>
<evidence type="ECO:0000256" key="3">
    <source>
        <dbReference type="ARBA" id="ARBA00008981"/>
    </source>
</evidence>
<evidence type="ECO:0000256" key="5">
    <source>
        <dbReference type="ARBA" id="ARBA00015416"/>
    </source>
</evidence>
<dbReference type="GO" id="GO:0008483">
    <property type="term" value="F:transaminase activity"/>
    <property type="evidence" value="ECO:0007669"/>
    <property type="project" value="UniProtKB-KW"/>
</dbReference>
<dbReference type="Gene3D" id="3.40.640.10">
    <property type="entry name" value="Type I PLP-dependent aspartate aminotransferase-like (Major domain)"/>
    <property type="match status" value="1"/>
</dbReference>
<sequence length="427" mass="45809">MQMTNADMLERAHAVLPGASLGSFFVPGDADIVVAGGAGPRMTDMNGRDYLDYILGSGPLILGHAHPAVLEAARRQMALGTSYYALNAPSILLAEELVAATPGGEMVKFCSSGSESTFFALRLARAATGRNKVLKFEGGYHGSHDYALMSMAPAVPAAFPTAVPDSAGIPKRLEEEVLIAPFNDIETVADIIERHHDDLAAVILEPEMRLIPPQPGFLAFLREATAKRGIMLVFDEVVMGFRLRYGSVQELYGVKADLVCYGKIIGGGFPLAAVVGPREVMSLSNPRDRAPNYVYISGTLSGNPTAAAAGLATLQELKKPGAYDRLNGAGDRLRAGLGEIARRLNIPARVLGSGPMANIYFTAEPIVDFRSAQREDKPLKQRLRSELMSRGILTNLAQKMYISTAHSAEDIARTLQAVEDSLRALQT</sequence>
<evidence type="ECO:0000256" key="2">
    <source>
        <dbReference type="ARBA" id="ARBA00004819"/>
    </source>
</evidence>
<dbReference type="InterPro" id="IPR015421">
    <property type="entry name" value="PyrdxlP-dep_Trfase_major"/>
</dbReference>